<name>A0ABV9T8W3_9BACT</name>
<protein>
    <recommendedName>
        <fullName evidence="4">DUF306 domain-containing protein</fullName>
    </recommendedName>
</protein>
<dbReference type="RefSeq" id="WP_377069184.1">
    <property type="nucleotide sequence ID" value="NZ_JBHSJJ010000024.1"/>
</dbReference>
<feature type="signal peptide" evidence="1">
    <location>
        <begin position="1"/>
        <end position="20"/>
    </location>
</feature>
<evidence type="ECO:0008006" key="4">
    <source>
        <dbReference type="Google" id="ProtNLM"/>
    </source>
</evidence>
<keyword evidence="1" id="KW-0732">Signal</keyword>
<comment type="caution">
    <text evidence="2">The sequence shown here is derived from an EMBL/GenBank/DDBJ whole genome shotgun (WGS) entry which is preliminary data.</text>
</comment>
<organism evidence="2 3">
    <name type="scientific">Negadavirga shengliensis</name>
    <dbReference type="NCBI Taxonomy" id="1389218"/>
    <lineage>
        <taxon>Bacteria</taxon>
        <taxon>Pseudomonadati</taxon>
        <taxon>Bacteroidota</taxon>
        <taxon>Cytophagia</taxon>
        <taxon>Cytophagales</taxon>
        <taxon>Cyclobacteriaceae</taxon>
        <taxon>Negadavirga</taxon>
    </lineage>
</organism>
<dbReference type="EMBL" id="JBHSJJ010000024">
    <property type="protein sequence ID" value="MFC4874892.1"/>
    <property type="molecule type" value="Genomic_DNA"/>
</dbReference>
<gene>
    <name evidence="2" type="ORF">ACFPFU_24525</name>
</gene>
<dbReference type="Proteomes" id="UP001595818">
    <property type="component" value="Unassembled WGS sequence"/>
</dbReference>
<evidence type="ECO:0000313" key="3">
    <source>
        <dbReference type="Proteomes" id="UP001595818"/>
    </source>
</evidence>
<evidence type="ECO:0000313" key="2">
    <source>
        <dbReference type="EMBL" id="MFC4874892.1"/>
    </source>
</evidence>
<reference evidence="3" key="1">
    <citation type="journal article" date="2019" name="Int. J. Syst. Evol. Microbiol.">
        <title>The Global Catalogue of Microorganisms (GCM) 10K type strain sequencing project: providing services to taxonomists for standard genome sequencing and annotation.</title>
        <authorList>
            <consortium name="The Broad Institute Genomics Platform"/>
            <consortium name="The Broad Institute Genome Sequencing Center for Infectious Disease"/>
            <person name="Wu L."/>
            <person name="Ma J."/>
        </authorList>
    </citation>
    <scope>NUCLEOTIDE SEQUENCE [LARGE SCALE GENOMIC DNA]</scope>
    <source>
        <strain evidence="3">CGMCC 4.7466</strain>
    </source>
</reference>
<evidence type="ECO:0000256" key="1">
    <source>
        <dbReference type="SAM" id="SignalP"/>
    </source>
</evidence>
<accession>A0ABV9T8W3</accession>
<sequence>MLRKLLCVYLLMGMLFYACDEDRDEGPVSHIDLSRSRWQVQGFVESHDSELLSSRSKYVLEFVNDSLFTINLDANRYFGIYESEENGYFKIRTLQKKEEICCDSQYANALLQKILEAGYHHYNGETLTLNGNGEIHLGRVIE</sequence>
<dbReference type="PROSITE" id="PS51257">
    <property type="entry name" value="PROKAR_LIPOPROTEIN"/>
    <property type="match status" value="1"/>
</dbReference>
<proteinExistence type="predicted"/>
<keyword evidence="3" id="KW-1185">Reference proteome</keyword>
<feature type="chain" id="PRO_5045456609" description="DUF306 domain-containing protein" evidence="1">
    <location>
        <begin position="21"/>
        <end position="142"/>
    </location>
</feature>